<gene>
    <name evidence="1" type="ORF">HD594_001399</name>
</gene>
<accession>A0A7X0FPA2</accession>
<dbReference type="EMBL" id="JACHML010000001">
    <property type="protein sequence ID" value="MBB6391086.1"/>
    <property type="molecule type" value="Genomic_DNA"/>
</dbReference>
<dbReference type="Proteomes" id="UP000537775">
    <property type="component" value="Unassembled WGS sequence"/>
</dbReference>
<organism evidence="1 2">
    <name type="scientific">Microbacterium thalassium</name>
    <dbReference type="NCBI Taxonomy" id="362649"/>
    <lineage>
        <taxon>Bacteria</taxon>
        <taxon>Bacillati</taxon>
        <taxon>Actinomycetota</taxon>
        <taxon>Actinomycetes</taxon>
        <taxon>Micrococcales</taxon>
        <taxon>Microbacteriaceae</taxon>
        <taxon>Microbacterium</taxon>
    </lineage>
</organism>
<protein>
    <submittedName>
        <fullName evidence="1">Uncharacterized protein</fullName>
    </submittedName>
</protein>
<proteinExistence type="predicted"/>
<dbReference type="AlphaFoldDB" id="A0A7X0FPA2"/>
<reference evidence="1 2" key="1">
    <citation type="submission" date="2020-08" db="EMBL/GenBank/DDBJ databases">
        <title>Sequencing the genomes of 1000 actinobacteria strains.</title>
        <authorList>
            <person name="Klenk H.-P."/>
        </authorList>
    </citation>
    <scope>NUCLEOTIDE SEQUENCE [LARGE SCALE GENOMIC DNA]</scope>
    <source>
        <strain evidence="1 2">DSM 12511</strain>
    </source>
</reference>
<dbReference type="RefSeq" id="WP_271171190.1">
    <property type="nucleotide sequence ID" value="NZ_BAAAJR010000010.1"/>
</dbReference>
<comment type="caution">
    <text evidence="1">The sequence shown here is derived from an EMBL/GenBank/DDBJ whole genome shotgun (WGS) entry which is preliminary data.</text>
</comment>
<name>A0A7X0FPA2_9MICO</name>
<sequence length="43" mass="4494">MFILVLLGVLSLAGVVASIAAFRTDGYGRVPTRTGYDTRAPAP</sequence>
<evidence type="ECO:0000313" key="2">
    <source>
        <dbReference type="Proteomes" id="UP000537775"/>
    </source>
</evidence>
<keyword evidence="2" id="KW-1185">Reference proteome</keyword>
<evidence type="ECO:0000313" key="1">
    <source>
        <dbReference type="EMBL" id="MBB6391086.1"/>
    </source>
</evidence>